<dbReference type="KEGG" id="wms:ID128_02495"/>
<dbReference type="EMBL" id="CP061738">
    <property type="protein sequence ID" value="QOD38705.1"/>
    <property type="molecule type" value="Genomic_DNA"/>
</dbReference>
<dbReference type="Pfam" id="PF01713">
    <property type="entry name" value="Smr"/>
    <property type="match status" value="1"/>
</dbReference>
<dbReference type="RefSeq" id="WP_191111456.1">
    <property type="nucleotide sequence ID" value="NZ_CP061738.1"/>
</dbReference>
<keyword evidence="3" id="KW-1185">Reference proteome</keyword>
<dbReference type="InterPro" id="IPR036063">
    <property type="entry name" value="Smr_dom_sf"/>
</dbReference>
<dbReference type="InterPro" id="IPR002625">
    <property type="entry name" value="Smr_dom"/>
</dbReference>
<dbReference type="AlphaFoldDB" id="A0A7M3U2S0"/>
<dbReference type="Proteomes" id="UP000516514">
    <property type="component" value="Chromosome"/>
</dbReference>
<accession>A0A7M3U2S0</accession>
<protein>
    <submittedName>
        <fullName evidence="2">Smr/MutS family protein</fullName>
    </submittedName>
</protein>
<proteinExistence type="predicted"/>
<reference evidence="2 3" key="1">
    <citation type="submission" date="2020-09" db="EMBL/GenBank/DDBJ databases">
        <title>An Earliest Endosymbiont, Wolbachia massiliensis sp. nov., Strain PL13 From the Bed Bug (Cimex hemipterius), Type strain of a New supergroup T.</title>
        <authorList>
            <person name="Laidoudi Y."/>
            <person name="Levasseur A."/>
            <person name="Medkour H."/>
            <person name="Maaloum M."/>
            <person name="BenKhedher M."/>
            <person name="Sambou M."/>
            <person name="Bassene H."/>
            <person name="Davoust B."/>
            <person name="Fenollar F."/>
            <person name="Raoult D."/>
            <person name="Mediannikov O."/>
        </authorList>
    </citation>
    <scope>NUCLEOTIDE SEQUENCE [LARGE SCALE GENOMIC DNA]</scope>
    <source>
        <strain evidence="2 3">PL13</strain>
    </source>
</reference>
<dbReference type="SUPFAM" id="SSF160443">
    <property type="entry name" value="SMR domain-like"/>
    <property type="match status" value="1"/>
</dbReference>
<dbReference type="PANTHER" id="PTHR35562:SF2">
    <property type="entry name" value="DNA ENDONUCLEASE SMRA-RELATED"/>
    <property type="match status" value="1"/>
</dbReference>
<evidence type="ECO:0000313" key="3">
    <source>
        <dbReference type="Proteomes" id="UP000516514"/>
    </source>
</evidence>
<gene>
    <name evidence="2" type="ORF">ID128_02495</name>
</gene>
<evidence type="ECO:0000313" key="2">
    <source>
        <dbReference type="EMBL" id="QOD38705.1"/>
    </source>
</evidence>
<sequence>MSDDELNWQKNVKPIECGKVTLKVDHKVSVKSTVAKGTSDLQEKFPNTNNCGLSFCLDYNTKSKVDRGEYFISDKLDLHGYSAEDAYCKLIDFIIKNYRLRNRCLLIITGHGSATGKAGTIRSDLNKWLNDTKIQHMILYCQQATKKHGGKGAFYVLLRRNKDLGL</sequence>
<organism evidence="2 3">
    <name type="scientific">Candidatus Wolbachia massiliensis</name>
    <dbReference type="NCBI Taxonomy" id="1845000"/>
    <lineage>
        <taxon>Bacteria</taxon>
        <taxon>Pseudomonadati</taxon>
        <taxon>Pseudomonadota</taxon>
        <taxon>Alphaproteobacteria</taxon>
        <taxon>Rickettsiales</taxon>
        <taxon>Anaplasmataceae</taxon>
        <taxon>Wolbachieae</taxon>
        <taxon>Wolbachia</taxon>
    </lineage>
</organism>
<feature type="domain" description="Smr" evidence="1">
    <location>
        <begin position="76"/>
        <end position="159"/>
    </location>
</feature>
<dbReference type="PROSITE" id="PS50828">
    <property type="entry name" value="SMR"/>
    <property type="match status" value="1"/>
</dbReference>
<name>A0A7M3U2S0_9RICK</name>
<dbReference type="PANTHER" id="PTHR35562">
    <property type="entry name" value="DNA ENDONUCLEASE SMRA-RELATED"/>
    <property type="match status" value="1"/>
</dbReference>
<evidence type="ECO:0000259" key="1">
    <source>
        <dbReference type="PROSITE" id="PS50828"/>
    </source>
</evidence>
<dbReference type="Gene3D" id="3.30.1370.110">
    <property type="match status" value="1"/>
</dbReference>